<comment type="caution">
    <text evidence="8">The sequence shown here is derived from an EMBL/GenBank/DDBJ whole genome shotgun (WGS) entry which is preliminary data.</text>
</comment>
<keyword evidence="4 7" id="KW-0812">Transmembrane</keyword>
<dbReference type="InterPro" id="IPR048279">
    <property type="entry name" value="MdtK-like"/>
</dbReference>
<dbReference type="RefSeq" id="WP_016182378.1">
    <property type="nucleotide sequence ID" value="NZ_JXKI01000002.1"/>
</dbReference>
<feature type="transmembrane region" description="Helical" evidence="7">
    <location>
        <begin position="133"/>
        <end position="153"/>
    </location>
</feature>
<dbReference type="InterPro" id="IPR047135">
    <property type="entry name" value="YsiQ"/>
</dbReference>
<proteinExistence type="predicted"/>
<sequence>MTSKITFFNRSDKELFYLSWPIFVELLMVVIIGNINVWMISHYNELAVASVSATNQLLGLSVNIYGFITIGTQIVIAQFIGAKRQKEIPTVIQTALLGALMIGSLLSLCFALFPHQLLAFMNLPKHVITIGVPYIRIYGGGIFISAINAIMIACLRTHGFTKQALIVPMTASILAVFGNYIALYQPFGLPSLGVKGLALSAIFGNFCAGIIAANLLKKYVRFSLASFRFHKVSGTFLKQILKLGLPSSGESVSYQGSQVVVTMIVASLGANVLIAKSYVAAITQFVFLTAAALSQGNQIMIGRNVGAHQFDRAYTRGMRSTIQGVIISTTICIITYLAIEPIMHIFTQNQEIIEIARWVFLVEIILEAARAVNMTLVGSLNASGDVKFPLTCSLIVLWLISLPFSYLLAIVCQLGLVGVWIAYALDESLRSILMISRWKAGKWKEKVITEAKA</sequence>
<evidence type="ECO:0000256" key="3">
    <source>
        <dbReference type="ARBA" id="ARBA00022475"/>
    </source>
</evidence>
<feature type="transmembrane region" description="Helical" evidence="7">
    <location>
        <begin position="15"/>
        <end position="40"/>
    </location>
</feature>
<name>S1N5N4_9ENTE</name>
<keyword evidence="2" id="KW-0813">Transport</keyword>
<dbReference type="Pfam" id="PF01554">
    <property type="entry name" value="MatE"/>
    <property type="match status" value="2"/>
</dbReference>
<dbReference type="AlphaFoldDB" id="S1N5N4"/>
<feature type="transmembrane region" description="Helical" evidence="7">
    <location>
        <begin position="165"/>
        <end position="184"/>
    </location>
</feature>
<dbReference type="PIRSF" id="PIRSF006603">
    <property type="entry name" value="DinF"/>
    <property type="match status" value="1"/>
</dbReference>
<evidence type="ECO:0000256" key="4">
    <source>
        <dbReference type="ARBA" id="ARBA00022692"/>
    </source>
</evidence>
<comment type="subcellular location">
    <subcellularLocation>
        <location evidence="1">Cell membrane</location>
        <topology evidence="1">Multi-pass membrane protein</topology>
    </subcellularLocation>
</comment>
<dbReference type="PANTHER" id="PTHR42925:SF1">
    <property type="entry name" value="VIRULENCE FACTOR MVIN"/>
    <property type="match status" value="1"/>
</dbReference>
<dbReference type="OrthoDB" id="9806302at2"/>
<feature type="transmembrane region" description="Helical" evidence="7">
    <location>
        <begin position="196"/>
        <end position="216"/>
    </location>
</feature>
<accession>S1N5N4</accession>
<feature type="transmembrane region" description="Helical" evidence="7">
    <location>
        <begin position="395"/>
        <end position="425"/>
    </location>
</feature>
<organism evidence="8 9">
    <name type="scientific">Enterococcus columbae DSM 7374 = ATCC 51263</name>
    <dbReference type="NCBI Taxonomy" id="1121865"/>
    <lineage>
        <taxon>Bacteria</taxon>
        <taxon>Bacillati</taxon>
        <taxon>Bacillota</taxon>
        <taxon>Bacilli</taxon>
        <taxon>Lactobacillales</taxon>
        <taxon>Enterococcaceae</taxon>
        <taxon>Enterococcus</taxon>
    </lineage>
</organism>
<keyword evidence="3" id="KW-1003">Cell membrane</keyword>
<dbReference type="NCBIfam" id="TIGR00797">
    <property type="entry name" value="matE"/>
    <property type="match status" value="1"/>
</dbReference>
<gene>
    <name evidence="8" type="ORF">I568_00809</name>
</gene>
<evidence type="ECO:0000256" key="2">
    <source>
        <dbReference type="ARBA" id="ARBA00022448"/>
    </source>
</evidence>
<dbReference type="CDD" id="cd13134">
    <property type="entry name" value="MATE_like_8"/>
    <property type="match status" value="1"/>
</dbReference>
<protein>
    <recommendedName>
        <fullName evidence="10">MATE efflux family protein</fullName>
    </recommendedName>
</protein>
<dbReference type="GO" id="GO:0015297">
    <property type="term" value="F:antiporter activity"/>
    <property type="evidence" value="ECO:0007669"/>
    <property type="project" value="InterPro"/>
</dbReference>
<dbReference type="InterPro" id="IPR002528">
    <property type="entry name" value="MATE_fam"/>
</dbReference>
<dbReference type="Proteomes" id="UP000014113">
    <property type="component" value="Unassembled WGS sequence"/>
</dbReference>
<dbReference type="PATRIC" id="fig|1121865.3.peg.203"/>
<dbReference type="GO" id="GO:0042910">
    <property type="term" value="F:xenobiotic transmembrane transporter activity"/>
    <property type="evidence" value="ECO:0007669"/>
    <property type="project" value="InterPro"/>
</dbReference>
<dbReference type="EMBL" id="ASWJ01000004">
    <property type="protein sequence ID" value="EOW84315.1"/>
    <property type="molecule type" value="Genomic_DNA"/>
</dbReference>
<evidence type="ECO:0000313" key="8">
    <source>
        <dbReference type="EMBL" id="EOW84315.1"/>
    </source>
</evidence>
<keyword evidence="5 7" id="KW-1133">Transmembrane helix</keyword>
<dbReference type="PANTHER" id="PTHR42925">
    <property type="entry name" value="MULTIDRUG AND TOXIN EFFLUX PROTEIN MATE FAMILY"/>
    <property type="match status" value="1"/>
</dbReference>
<evidence type="ECO:0000256" key="6">
    <source>
        <dbReference type="ARBA" id="ARBA00023136"/>
    </source>
</evidence>
<evidence type="ECO:0000256" key="1">
    <source>
        <dbReference type="ARBA" id="ARBA00004651"/>
    </source>
</evidence>
<dbReference type="STRING" id="1121865.OMW_00211"/>
<keyword evidence="6 7" id="KW-0472">Membrane</keyword>
<dbReference type="eggNOG" id="COG0534">
    <property type="taxonomic scope" value="Bacteria"/>
</dbReference>
<feature type="transmembrane region" description="Helical" evidence="7">
    <location>
        <begin position="321"/>
        <end position="339"/>
    </location>
</feature>
<reference evidence="8 9" key="1">
    <citation type="submission" date="2013-03" db="EMBL/GenBank/DDBJ databases">
        <title>The Genome Sequence of Enterococcus columbae ATCC_51263 (PacBio/Illumina hybrid assembly).</title>
        <authorList>
            <consortium name="The Broad Institute Genomics Platform"/>
            <consortium name="The Broad Institute Genome Sequencing Center for Infectious Disease"/>
            <person name="Earl A."/>
            <person name="Russ C."/>
            <person name="Gilmore M."/>
            <person name="Surin D."/>
            <person name="Walker B."/>
            <person name="Young S."/>
            <person name="Zeng Q."/>
            <person name="Gargeya S."/>
            <person name="Fitzgerald M."/>
            <person name="Haas B."/>
            <person name="Abouelleil A."/>
            <person name="Allen A.W."/>
            <person name="Alvarado L."/>
            <person name="Arachchi H.M."/>
            <person name="Berlin A.M."/>
            <person name="Chapman S.B."/>
            <person name="Gainer-Dewar J."/>
            <person name="Goldberg J."/>
            <person name="Griggs A."/>
            <person name="Gujja S."/>
            <person name="Hansen M."/>
            <person name="Howarth C."/>
            <person name="Imamovic A."/>
            <person name="Ireland A."/>
            <person name="Larimer J."/>
            <person name="McCowan C."/>
            <person name="Murphy C."/>
            <person name="Pearson M."/>
            <person name="Poon T.W."/>
            <person name="Priest M."/>
            <person name="Roberts A."/>
            <person name="Saif S."/>
            <person name="Shea T."/>
            <person name="Sisk P."/>
            <person name="Sykes S."/>
            <person name="Wortman J."/>
            <person name="Nusbaum C."/>
            <person name="Birren B."/>
        </authorList>
    </citation>
    <scope>NUCLEOTIDE SEQUENCE [LARGE SCALE GENOMIC DNA]</scope>
    <source>
        <strain evidence="8 9">ATCC 51263</strain>
    </source>
</reference>
<evidence type="ECO:0000256" key="5">
    <source>
        <dbReference type="ARBA" id="ARBA00022989"/>
    </source>
</evidence>
<dbReference type="GO" id="GO:0005886">
    <property type="term" value="C:plasma membrane"/>
    <property type="evidence" value="ECO:0007669"/>
    <property type="project" value="UniProtKB-SubCell"/>
</dbReference>
<keyword evidence="9" id="KW-1185">Reference proteome</keyword>
<evidence type="ECO:0008006" key="10">
    <source>
        <dbReference type="Google" id="ProtNLM"/>
    </source>
</evidence>
<feature type="transmembrane region" description="Helical" evidence="7">
    <location>
        <begin position="60"/>
        <end position="82"/>
    </location>
</feature>
<evidence type="ECO:0000313" key="9">
    <source>
        <dbReference type="Proteomes" id="UP000014113"/>
    </source>
</evidence>
<feature type="transmembrane region" description="Helical" evidence="7">
    <location>
        <begin position="94"/>
        <end position="113"/>
    </location>
</feature>
<evidence type="ECO:0000256" key="7">
    <source>
        <dbReference type="SAM" id="Phobius"/>
    </source>
</evidence>